<keyword evidence="3" id="KW-1185">Reference proteome</keyword>
<sequence>MANPLAAFIAFVFTLSSFLTVCALPSPQATHLPARLVTQFPSLAWLENIATRPNGDLLITELTPQPILYTIINPSSSSPVVQVIHDFSANSTQSLLGITETAPDVFVLIAGTGSIGPFTLWKVDFKTKSGPRVQEITQLPGAKLPNGVANLPGCSERVLVADSFGGLVWSVDIATKQVQVAVQVPEMAPPPPSNNATGRTPVGANGIKVHDGHLYWSNSALSTVYRIKINSDGTVRNKAKVEVVAKFDVSFVDDFVIDHRGVLFAMASADNQVWATSANPGGINLPVVGDKNSSTVAGGTAGSMGRLKDDQHVLYVVTSGAGADGTVAEGGKCVAVDTRGLKI</sequence>
<dbReference type="EMBL" id="MU864966">
    <property type="protein sequence ID" value="KAK4462856.1"/>
    <property type="molecule type" value="Genomic_DNA"/>
</dbReference>
<keyword evidence="1" id="KW-0732">Signal</keyword>
<evidence type="ECO:0000256" key="1">
    <source>
        <dbReference type="SAM" id="SignalP"/>
    </source>
</evidence>
<dbReference type="PANTHER" id="PTHR42060:SF1">
    <property type="entry name" value="NHL REPEAT-CONTAINING PROTEIN"/>
    <property type="match status" value="1"/>
</dbReference>
<proteinExistence type="predicted"/>
<accession>A0AAV9HSW1</accession>
<dbReference type="Gene3D" id="2.120.10.30">
    <property type="entry name" value="TolB, C-terminal domain"/>
    <property type="match status" value="1"/>
</dbReference>
<dbReference type="InterPro" id="IPR011042">
    <property type="entry name" value="6-blade_b-propeller_TolB-like"/>
</dbReference>
<evidence type="ECO:0000313" key="2">
    <source>
        <dbReference type="EMBL" id="KAK4462856.1"/>
    </source>
</evidence>
<protein>
    <recommendedName>
        <fullName evidence="4">SMP-30/Gluconolactonase/LRE-like region domain-containing protein</fullName>
    </recommendedName>
</protein>
<dbReference type="InterPro" id="IPR052998">
    <property type="entry name" value="Hetero-Diels-Alderase-like"/>
</dbReference>
<comment type="caution">
    <text evidence="2">The sequence shown here is derived from an EMBL/GenBank/DDBJ whole genome shotgun (WGS) entry which is preliminary data.</text>
</comment>
<dbReference type="AlphaFoldDB" id="A0AAV9HSW1"/>
<name>A0AAV9HSW1_9PEZI</name>
<dbReference type="SUPFAM" id="SSF63829">
    <property type="entry name" value="Calcium-dependent phosphotriesterase"/>
    <property type="match status" value="1"/>
</dbReference>
<feature type="chain" id="PRO_5043564033" description="SMP-30/Gluconolactonase/LRE-like region domain-containing protein" evidence="1">
    <location>
        <begin position="24"/>
        <end position="343"/>
    </location>
</feature>
<evidence type="ECO:0008006" key="4">
    <source>
        <dbReference type="Google" id="ProtNLM"/>
    </source>
</evidence>
<dbReference type="Proteomes" id="UP001321749">
    <property type="component" value="Unassembled WGS sequence"/>
</dbReference>
<reference evidence="2" key="2">
    <citation type="submission" date="2023-06" db="EMBL/GenBank/DDBJ databases">
        <authorList>
            <consortium name="Lawrence Berkeley National Laboratory"/>
            <person name="Mondo S.J."/>
            <person name="Hensen N."/>
            <person name="Bonometti L."/>
            <person name="Westerberg I."/>
            <person name="Brannstrom I.O."/>
            <person name="Guillou S."/>
            <person name="Cros-Aarteil S."/>
            <person name="Calhoun S."/>
            <person name="Haridas S."/>
            <person name="Kuo A."/>
            <person name="Pangilinan J."/>
            <person name="Riley R."/>
            <person name="Labutti K."/>
            <person name="Andreopoulos B."/>
            <person name="Lipzen A."/>
            <person name="Chen C."/>
            <person name="Yanf M."/>
            <person name="Daum C."/>
            <person name="Ng V."/>
            <person name="Clum A."/>
            <person name="Steindorff A."/>
            <person name="Ohm R."/>
            <person name="Martin F."/>
            <person name="Silar P."/>
            <person name="Natvig D."/>
            <person name="Lalanne C."/>
            <person name="Gautier V."/>
            <person name="Ament-Velasquez S.L."/>
            <person name="Kruys A."/>
            <person name="Hutchinson M.I."/>
            <person name="Powell A.J."/>
            <person name="Barry K."/>
            <person name="Miller A.N."/>
            <person name="Grigoriev I.V."/>
            <person name="Debuchy R."/>
            <person name="Gladieux P."/>
            <person name="Thoren M.H."/>
            <person name="Johannesson H."/>
        </authorList>
    </citation>
    <scope>NUCLEOTIDE SEQUENCE</scope>
    <source>
        <strain evidence="2">PSN324</strain>
    </source>
</reference>
<dbReference type="PANTHER" id="PTHR42060">
    <property type="entry name" value="NHL REPEAT-CONTAINING PROTEIN-RELATED"/>
    <property type="match status" value="1"/>
</dbReference>
<evidence type="ECO:0000313" key="3">
    <source>
        <dbReference type="Proteomes" id="UP001321749"/>
    </source>
</evidence>
<feature type="signal peptide" evidence="1">
    <location>
        <begin position="1"/>
        <end position="23"/>
    </location>
</feature>
<organism evidence="2 3">
    <name type="scientific">Cladorrhinum samala</name>
    <dbReference type="NCBI Taxonomy" id="585594"/>
    <lineage>
        <taxon>Eukaryota</taxon>
        <taxon>Fungi</taxon>
        <taxon>Dikarya</taxon>
        <taxon>Ascomycota</taxon>
        <taxon>Pezizomycotina</taxon>
        <taxon>Sordariomycetes</taxon>
        <taxon>Sordariomycetidae</taxon>
        <taxon>Sordariales</taxon>
        <taxon>Podosporaceae</taxon>
        <taxon>Cladorrhinum</taxon>
    </lineage>
</organism>
<reference evidence="2" key="1">
    <citation type="journal article" date="2023" name="Mol. Phylogenet. Evol.">
        <title>Genome-scale phylogeny and comparative genomics of the fungal order Sordariales.</title>
        <authorList>
            <person name="Hensen N."/>
            <person name="Bonometti L."/>
            <person name="Westerberg I."/>
            <person name="Brannstrom I.O."/>
            <person name="Guillou S."/>
            <person name="Cros-Aarteil S."/>
            <person name="Calhoun S."/>
            <person name="Haridas S."/>
            <person name="Kuo A."/>
            <person name="Mondo S."/>
            <person name="Pangilinan J."/>
            <person name="Riley R."/>
            <person name="LaButti K."/>
            <person name="Andreopoulos B."/>
            <person name="Lipzen A."/>
            <person name="Chen C."/>
            <person name="Yan M."/>
            <person name="Daum C."/>
            <person name="Ng V."/>
            <person name="Clum A."/>
            <person name="Steindorff A."/>
            <person name="Ohm R.A."/>
            <person name="Martin F."/>
            <person name="Silar P."/>
            <person name="Natvig D.O."/>
            <person name="Lalanne C."/>
            <person name="Gautier V."/>
            <person name="Ament-Velasquez S.L."/>
            <person name="Kruys A."/>
            <person name="Hutchinson M.I."/>
            <person name="Powell A.J."/>
            <person name="Barry K."/>
            <person name="Miller A.N."/>
            <person name="Grigoriev I.V."/>
            <person name="Debuchy R."/>
            <person name="Gladieux P."/>
            <person name="Hiltunen Thoren M."/>
            <person name="Johannesson H."/>
        </authorList>
    </citation>
    <scope>NUCLEOTIDE SEQUENCE</scope>
    <source>
        <strain evidence="2">PSN324</strain>
    </source>
</reference>
<gene>
    <name evidence="2" type="ORF">QBC42DRAFT_337973</name>
</gene>